<reference evidence="4" key="1">
    <citation type="submission" date="2021-11" db="EMBL/GenBank/DDBJ databases">
        <title>Streptomyces corallinus and Kineosporia corallina sp. nov., two new coral-derived marine actinobacteria.</title>
        <authorList>
            <person name="Buangrab K."/>
            <person name="Sutthacheep M."/>
            <person name="Yeemin T."/>
            <person name="Harunari E."/>
            <person name="Igarashi Y."/>
            <person name="Sripreechasak P."/>
            <person name="Kanchanasin P."/>
            <person name="Tanasupawat S."/>
            <person name="Phongsopitanun W."/>
        </authorList>
    </citation>
    <scope>NUCLEOTIDE SEQUENCE</scope>
    <source>
        <strain evidence="4">JCM 31032</strain>
    </source>
</reference>
<dbReference type="CDD" id="cd04301">
    <property type="entry name" value="NAT_SF"/>
    <property type="match status" value="1"/>
</dbReference>
<organism evidence="4 5">
    <name type="scientific">Kineosporia babensis</name>
    <dbReference type="NCBI Taxonomy" id="499548"/>
    <lineage>
        <taxon>Bacteria</taxon>
        <taxon>Bacillati</taxon>
        <taxon>Actinomycetota</taxon>
        <taxon>Actinomycetes</taxon>
        <taxon>Kineosporiales</taxon>
        <taxon>Kineosporiaceae</taxon>
        <taxon>Kineosporia</taxon>
    </lineage>
</organism>
<dbReference type="RefSeq" id="WP_231438700.1">
    <property type="nucleotide sequence ID" value="NZ_JAJOMB010000001.1"/>
</dbReference>
<dbReference type="PANTHER" id="PTHR43072:SF23">
    <property type="entry name" value="UPF0039 PROTEIN C11D3.02C"/>
    <property type="match status" value="1"/>
</dbReference>
<dbReference type="Gene3D" id="3.40.630.30">
    <property type="match status" value="1"/>
</dbReference>
<accession>A0A9X1N7C9</accession>
<dbReference type="InterPro" id="IPR016181">
    <property type="entry name" value="Acyl_CoA_acyltransferase"/>
</dbReference>
<evidence type="ECO:0000313" key="4">
    <source>
        <dbReference type="EMBL" id="MCD5309782.1"/>
    </source>
</evidence>
<proteinExistence type="predicted"/>
<keyword evidence="5" id="KW-1185">Reference proteome</keyword>
<dbReference type="PROSITE" id="PS51186">
    <property type="entry name" value="GNAT"/>
    <property type="match status" value="1"/>
</dbReference>
<evidence type="ECO:0000256" key="2">
    <source>
        <dbReference type="ARBA" id="ARBA00023315"/>
    </source>
</evidence>
<comment type="caution">
    <text evidence="4">The sequence shown here is derived from an EMBL/GenBank/DDBJ whole genome shotgun (WGS) entry which is preliminary data.</text>
</comment>
<dbReference type="GO" id="GO:0016747">
    <property type="term" value="F:acyltransferase activity, transferring groups other than amino-acyl groups"/>
    <property type="evidence" value="ECO:0007669"/>
    <property type="project" value="InterPro"/>
</dbReference>
<name>A0A9X1N7C9_9ACTN</name>
<dbReference type="AlphaFoldDB" id="A0A9X1N7C9"/>
<dbReference type="SUPFAM" id="SSF55729">
    <property type="entry name" value="Acyl-CoA N-acyltransferases (Nat)"/>
    <property type="match status" value="1"/>
</dbReference>
<protein>
    <submittedName>
        <fullName evidence="4">N-acetyltransferase family protein</fullName>
    </submittedName>
</protein>
<dbReference type="InterPro" id="IPR000182">
    <property type="entry name" value="GNAT_dom"/>
</dbReference>
<evidence type="ECO:0000259" key="3">
    <source>
        <dbReference type="PROSITE" id="PS51186"/>
    </source>
</evidence>
<sequence length="180" mass="19911">MSTEHLIRSATPEDAAACAAIYAPYVLDTTISFEEVPPTPQEMASRMAAALEKHAWLVLEDEWGRVIGYAYGGPLGKRAAYRWSCEVSVYLDQDRRGKGGGRALYQELLVQLEELGFRQALALVSVPNEASIALHERLGFHQVGRHENVGFKHGKWLTIVYLQRSLGEGADSVPTSVLKQ</sequence>
<keyword evidence="1" id="KW-0808">Transferase</keyword>
<evidence type="ECO:0000256" key="1">
    <source>
        <dbReference type="ARBA" id="ARBA00022679"/>
    </source>
</evidence>
<evidence type="ECO:0000313" key="5">
    <source>
        <dbReference type="Proteomes" id="UP001138997"/>
    </source>
</evidence>
<keyword evidence="2" id="KW-0012">Acyltransferase</keyword>
<feature type="domain" description="N-acetyltransferase" evidence="3">
    <location>
        <begin position="5"/>
        <end position="167"/>
    </location>
</feature>
<dbReference type="Pfam" id="PF13420">
    <property type="entry name" value="Acetyltransf_4"/>
    <property type="match status" value="1"/>
</dbReference>
<gene>
    <name evidence="4" type="ORF">LR394_02655</name>
</gene>
<dbReference type="PANTHER" id="PTHR43072">
    <property type="entry name" value="N-ACETYLTRANSFERASE"/>
    <property type="match status" value="1"/>
</dbReference>
<dbReference type="EMBL" id="JAJOMB010000001">
    <property type="protein sequence ID" value="MCD5309782.1"/>
    <property type="molecule type" value="Genomic_DNA"/>
</dbReference>
<dbReference type="Proteomes" id="UP001138997">
    <property type="component" value="Unassembled WGS sequence"/>
</dbReference>